<dbReference type="PANTHER" id="PTHR33969:SF2">
    <property type="entry name" value="SEGREGATION AND CONDENSATION PROTEIN A"/>
    <property type="match status" value="1"/>
</dbReference>
<evidence type="ECO:0000313" key="4">
    <source>
        <dbReference type="Proteomes" id="UP001296967"/>
    </source>
</evidence>
<accession>A0AAJ0XF11</accession>
<gene>
    <name evidence="2" type="primary">scpA</name>
    <name evidence="3" type="ORF">CCR82_08245</name>
</gene>
<evidence type="ECO:0000313" key="3">
    <source>
        <dbReference type="EMBL" id="MBK5930509.1"/>
    </source>
</evidence>
<dbReference type="GO" id="GO:0006260">
    <property type="term" value="P:DNA replication"/>
    <property type="evidence" value="ECO:0007669"/>
    <property type="project" value="UniProtKB-UniRule"/>
</dbReference>
<dbReference type="RefSeq" id="WP_201244980.1">
    <property type="nucleotide sequence ID" value="NZ_NHSF01000054.1"/>
</dbReference>
<dbReference type="GO" id="GO:0005737">
    <property type="term" value="C:cytoplasm"/>
    <property type="evidence" value="ECO:0007669"/>
    <property type="project" value="UniProtKB-SubCell"/>
</dbReference>
<comment type="similarity">
    <text evidence="2">Belongs to the ScpA family.</text>
</comment>
<sequence length="284" mass="31735">MALPAPETEPSAASSASEAGVGVQAHLALVRGEPLLKLPEDLYIPPDALEIFLDTFEGPLDLLLYLIRRQNLDILDIPIIEITNQYMEYVELMKEVRLELAAEYLVMAAMLCEIKSRMLLPRTDDDNEDDEDPRAELVRRLAEYEQFKQAAQDLEALPRLERDRFAVQATVPPGAIRRLPPAVELDELLAALQGVLARADLFTSHQIERESLSLRERMSAVLERISGAELVPFSELFDITEGRAGVVVSFLAVLELLKAATLELIQVEPFAPIRLRRRGLGEAT</sequence>
<dbReference type="HAMAP" id="MF_01805">
    <property type="entry name" value="ScpA"/>
    <property type="match status" value="1"/>
</dbReference>
<name>A0AAJ0XF11_HALSE</name>
<dbReference type="Gene3D" id="6.10.250.2410">
    <property type="match status" value="1"/>
</dbReference>
<dbReference type="Proteomes" id="UP001296967">
    <property type="component" value="Unassembled WGS sequence"/>
</dbReference>
<keyword evidence="2" id="KW-0963">Cytoplasm</keyword>
<reference evidence="3" key="1">
    <citation type="submission" date="2017-05" db="EMBL/GenBank/DDBJ databases">
        <authorList>
            <person name="Imhoff J.F."/>
            <person name="Rahn T."/>
            <person name="Kuenzel S."/>
            <person name="Neulinger S.C."/>
        </authorList>
    </citation>
    <scope>NUCLEOTIDE SEQUENCE</scope>
    <source>
        <strain evidence="3">DSM 4395</strain>
    </source>
</reference>
<dbReference type="GO" id="GO:0051301">
    <property type="term" value="P:cell division"/>
    <property type="evidence" value="ECO:0007669"/>
    <property type="project" value="UniProtKB-KW"/>
</dbReference>
<dbReference type="Pfam" id="PF02616">
    <property type="entry name" value="SMC_ScpA"/>
    <property type="match status" value="1"/>
</dbReference>
<comment type="subcellular location">
    <subcellularLocation>
        <location evidence="2">Cytoplasm</location>
    </subcellularLocation>
    <text evidence="2">Associated with two foci at the outer edges of the nucleoid region in young cells, and at four foci within both cell halves in older cells.</text>
</comment>
<reference evidence="3" key="2">
    <citation type="journal article" date="2020" name="Microorganisms">
        <title>Osmotic Adaptation and Compatible Solute Biosynthesis of Phototrophic Bacteria as Revealed from Genome Analyses.</title>
        <authorList>
            <person name="Imhoff J.F."/>
            <person name="Rahn T."/>
            <person name="Kunzel S."/>
            <person name="Keller A."/>
            <person name="Neulinger S.C."/>
        </authorList>
    </citation>
    <scope>NUCLEOTIDE SEQUENCE</scope>
    <source>
        <strain evidence="3">DSM 4395</strain>
    </source>
</reference>
<dbReference type="GO" id="GO:0007059">
    <property type="term" value="P:chromosome segregation"/>
    <property type="evidence" value="ECO:0007669"/>
    <property type="project" value="UniProtKB-UniRule"/>
</dbReference>
<dbReference type="AlphaFoldDB" id="A0AAJ0XF11"/>
<keyword evidence="2" id="KW-0132">Cell division</keyword>
<comment type="caution">
    <text evidence="3">The sequence shown here is derived from an EMBL/GenBank/DDBJ whole genome shotgun (WGS) entry which is preliminary data.</text>
</comment>
<proteinExistence type="inferred from homology"/>
<protein>
    <recommendedName>
        <fullName evidence="1 2">Segregation and condensation protein A</fullName>
    </recommendedName>
</protein>
<dbReference type="InterPro" id="IPR003768">
    <property type="entry name" value="ScpA"/>
</dbReference>
<evidence type="ECO:0000256" key="2">
    <source>
        <dbReference type="HAMAP-Rule" id="MF_01805"/>
    </source>
</evidence>
<keyword evidence="2" id="KW-0131">Cell cycle</keyword>
<keyword evidence="2" id="KW-0159">Chromosome partition</keyword>
<organism evidence="3 4">
    <name type="scientific">Halochromatium salexigens</name>
    <name type="common">Chromatium salexigens</name>
    <dbReference type="NCBI Taxonomy" id="49447"/>
    <lineage>
        <taxon>Bacteria</taxon>
        <taxon>Pseudomonadati</taxon>
        <taxon>Pseudomonadota</taxon>
        <taxon>Gammaproteobacteria</taxon>
        <taxon>Chromatiales</taxon>
        <taxon>Chromatiaceae</taxon>
        <taxon>Halochromatium</taxon>
    </lineage>
</organism>
<keyword evidence="4" id="KW-1185">Reference proteome</keyword>
<dbReference type="EMBL" id="NHSF01000054">
    <property type="protein sequence ID" value="MBK5930509.1"/>
    <property type="molecule type" value="Genomic_DNA"/>
</dbReference>
<comment type="function">
    <text evidence="2">Participates in chromosomal partition during cell division. May act via the formation of a condensin-like complex containing Smc and ScpB that pull DNA away from mid-cell into both cell halves.</text>
</comment>
<dbReference type="PANTHER" id="PTHR33969">
    <property type="entry name" value="SEGREGATION AND CONDENSATION PROTEIN A"/>
    <property type="match status" value="1"/>
</dbReference>
<evidence type="ECO:0000256" key="1">
    <source>
        <dbReference type="ARBA" id="ARBA00044777"/>
    </source>
</evidence>
<comment type="subunit">
    <text evidence="2">Component of a cohesin-like complex composed of ScpA, ScpB and the Smc homodimer, in which ScpA and ScpB bind to the head domain of Smc. The presence of the three proteins is required for the association of the complex with DNA.</text>
</comment>